<protein>
    <submittedName>
        <fullName evidence="1">Uncharacterized protein</fullName>
    </submittedName>
</protein>
<proteinExistence type="predicted"/>
<evidence type="ECO:0000313" key="2">
    <source>
        <dbReference type="Proteomes" id="UP000003598"/>
    </source>
</evidence>
<dbReference type="Proteomes" id="UP000003598">
    <property type="component" value="Unassembled WGS sequence"/>
</dbReference>
<dbReference type="HOGENOM" id="CLU_3237109_0_0_10"/>
<dbReference type="EMBL" id="AFFY01000016">
    <property type="protein sequence ID" value="EHH01087.1"/>
    <property type="molecule type" value="Genomic_DNA"/>
</dbReference>
<dbReference type="STRING" id="762968.HMPREF9441_01135"/>
<organism evidence="1 2">
    <name type="scientific">Paraprevotella clara YIT 11840</name>
    <dbReference type="NCBI Taxonomy" id="762968"/>
    <lineage>
        <taxon>Bacteria</taxon>
        <taxon>Pseudomonadati</taxon>
        <taxon>Bacteroidota</taxon>
        <taxon>Bacteroidia</taxon>
        <taxon>Bacteroidales</taxon>
        <taxon>Prevotellaceae</taxon>
        <taxon>Paraprevotella</taxon>
    </lineage>
</organism>
<gene>
    <name evidence="1" type="ORF">HMPREF9441_01135</name>
</gene>
<name>G5SNX3_9BACT</name>
<evidence type="ECO:0000313" key="1">
    <source>
        <dbReference type="EMBL" id="EHH01087.1"/>
    </source>
</evidence>
<keyword evidence="2" id="KW-1185">Reference proteome</keyword>
<accession>G5SNX3</accession>
<dbReference type="AlphaFoldDB" id="G5SNX3"/>
<sequence>MSMNPHRFNPFTLSGFKYSFYRIKKQGIKRKSIYFLVFFTLLY</sequence>
<comment type="caution">
    <text evidence="1">The sequence shown here is derived from an EMBL/GenBank/DDBJ whole genome shotgun (WGS) entry which is preliminary data.</text>
</comment>
<reference evidence="1 2" key="1">
    <citation type="submission" date="2011-03" db="EMBL/GenBank/DDBJ databases">
        <authorList>
            <person name="Weinstock G."/>
            <person name="Sodergren E."/>
            <person name="Clifton S."/>
            <person name="Fulton L."/>
            <person name="Fulton B."/>
            <person name="Courtney L."/>
            <person name="Fronick C."/>
            <person name="Harrison M."/>
            <person name="Strong C."/>
            <person name="Farmer C."/>
            <person name="Delahaunty K."/>
            <person name="Markovic C."/>
            <person name="Hall O."/>
            <person name="Minx P."/>
            <person name="Tomlinson C."/>
            <person name="Mitreva M."/>
            <person name="Hou S."/>
            <person name="Chen J."/>
            <person name="Wollam A."/>
            <person name="Pepin K.H."/>
            <person name="Johnson M."/>
            <person name="Bhonagiri V."/>
            <person name="Zhang X."/>
            <person name="Suruliraj S."/>
            <person name="Warren W."/>
            <person name="Chinwalla A."/>
            <person name="Mardis E.R."/>
            <person name="Wilson R.K."/>
        </authorList>
    </citation>
    <scope>NUCLEOTIDE SEQUENCE [LARGE SCALE GENOMIC DNA]</scope>
    <source>
        <strain evidence="1 2">YIT 11840</strain>
    </source>
</reference>